<proteinExistence type="predicted"/>
<comment type="caution">
    <text evidence="1">The sequence shown here is derived from an EMBL/GenBank/DDBJ whole genome shotgun (WGS) entry which is preliminary data.</text>
</comment>
<gene>
    <name evidence="1" type="ORF">NUW58_g3456</name>
</gene>
<sequence length="345" mass="39974">MSGRELQTSHSKLKATPINKDILELTDKNRKARPCVNVELAQQYREQQELPPVERGVDPKLQNPPRDVPSPEAEYIEIILDDDLKKDKQKARPPPDNNEGGARPRDYVTGRMLSEFGRSCLRCTEKGLRCTLNYVGRETEIQCAACRRSKTQYCVRFRPPQDDRKAIPFNGPPWKNPNFFAGSPETSPEAQIPRKELEEMLHDFYYGKPGYLMGNYVVERDVCGFELPPFNGSDLPYDDRPENYRAMDWKDVLPDWRHRSLVPLIEEQKVEVEREEKKKELTEARARSLLPPNPNGEEVKEVKKEDAPKKNEKGVIDDENLSLLRVLRRYSPRQMNLVDVLGETW</sequence>
<evidence type="ECO:0000313" key="1">
    <source>
        <dbReference type="EMBL" id="KAJ2989453.1"/>
    </source>
</evidence>
<organism evidence="1 2">
    <name type="scientific">Xylaria curta</name>
    <dbReference type="NCBI Taxonomy" id="42375"/>
    <lineage>
        <taxon>Eukaryota</taxon>
        <taxon>Fungi</taxon>
        <taxon>Dikarya</taxon>
        <taxon>Ascomycota</taxon>
        <taxon>Pezizomycotina</taxon>
        <taxon>Sordariomycetes</taxon>
        <taxon>Xylariomycetidae</taxon>
        <taxon>Xylariales</taxon>
        <taxon>Xylariaceae</taxon>
        <taxon>Xylaria</taxon>
    </lineage>
</organism>
<name>A0ACC1PAV0_9PEZI</name>
<dbReference type="Proteomes" id="UP001143856">
    <property type="component" value="Unassembled WGS sequence"/>
</dbReference>
<evidence type="ECO:0000313" key="2">
    <source>
        <dbReference type="Proteomes" id="UP001143856"/>
    </source>
</evidence>
<protein>
    <submittedName>
        <fullName evidence="1">Uncharacterized protein</fullName>
    </submittedName>
</protein>
<dbReference type="EMBL" id="JAPDGR010000525">
    <property type="protein sequence ID" value="KAJ2989453.1"/>
    <property type="molecule type" value="Genomic_DNA"/>
</dbReference>
<accession>A0ACC1PAV0</accession>
<reference evidence="1" key="1">
    <citation type="submission" date="2022-10" db="EMBL/GenBank/DDBJ databases">
        <title>Genome Sequence of Xylaria curta.</title>
        <authorList>
            <person name="Buettner E."/>
        </authorList>
    </citation>
    <scope>NUCLEOTIDE SEQUENCE</scope>
    <source>
        <strain evidence="1">Babe10</strain>
    </source>
</reference>
<keyword evidence="2" id="KW-1185">Reference proteome</keyword>